<gene>
    <name evidence="1" type="ORF">CCACVL1_29478</name>
</gene>
<evidence type="ECO:0000313" key="2">
    <source>
        <dbReference type="Proteomes" id="UP000188268"/>
    </source>
</evidence>
<dbReference type="Proteomes" id="UP000188268">
    <property type="component" value="Unassembled WGS sequence"/>
</dbReference>
<name>A0A1R3G1K8_COCAP</name>
<keyword evidence="2" id="KW-1185">Reference proteome</keyword>
<proteinExistence type="predicted"/>
<protein>
    <submittedName>
        <fullName evidence="1">Uncharacterized protein</fullName>
    </submittedName>
</protein>
<organism evidence="1 2">
    <name type="scientific">Corchorus capsularis</name>
    <name type="common">Jute</name>
    <dbReference type="NCBI Taxonomy" id="210143"/>
    <lineage>
        <taxon>Eukaryota</taxon>
        <taxon>Viridiplantae</taxon>
        <taxon>Streptophyta</taxon>
        <taxon>Embryophyta</taxon>
        <taxon>Tracheophyta</taxon>
        <taxon>Spermatophyta</taxon>
        <taxon>Magnoliopsida</taxon>
        <taxon>eudicotyledons</taxon>
        <taxon>Gunneridae</taxon>
        <taxon>Pentapetalae</taxon>
        <taxon>rosids</taxon>
        <taxon>malvids</taxon>
        <taxon>Malvales</taxon>
        <taxon>Malvaceae</taxon>
        <taxon>Grewioideae</taxon>
        <taxon>Apeibeae</taxon>
        <taxon>Corchorus</taxon>
    </lineage>
</organism>
<dbReference type="EMBL" id="AWWV01015638">
    <property type="protein sequence ID" value="OMO51957.1"/>
    <property type="molecule type" value="Genomic_DNA"/>
</dbReference>
<comment type="caution">
    <text evidence="1">The sequence shown here is derived from an EMBL/GenBank/DDBJ whole genome shotgun (WGS) entry which is preliminary data.</text>
</comment>
<reference evidence="1 2" key="1">
    <citation type="submission" date="2013-09" db="EMBL/GenBank/DDBJ databases">
        <title>Corchorus capsularis genome sequencing.</title>
        <authorList>
            <person name="Alam M."/>
            <person name="Haque M.S."/>
            <person name="Islam M.S."/>
            <person name="Emdad E.M."/>
            <person name="Islam M.M."/>
            <person name="Ahmed B."/>
            <person name="Halim A."/>
            <person name="Hossen Q.M.M."/>
            <person name="Hossain M.Z."/>
            <person name="Ahmed R."/>
            <person name="Khan M.M."/>
            <person name="Islam R."/>
            <person name="Rashid M.M."/>
            <person name="Khan S.A."/>
            <person name="Rahman M.S."/>
            <person name="Alam M."/>
        </authorList>
    </citation>
    <scope>NUCLEOTIDE SEQUENCE [LARGE SCALE GENOMIC DNA]</scope>
    <source>
        <strain evidence="2">cv. CVL-1</strain>
        <tissue evidence="1">Whole seedling</tissue>
    </source>
</reference>
<dbReference type="AlphaFoldDB" id="A0A1R3G1K8"/>
<evidence type="ECO:0000313" key="1">
    <source>
        <dbReference type="EMBL" id="OMO51957.1"/>
    </source>
</evidence>
<sequence length="22" mass="2588">MGWRSRGQIGSIFGMTWQNPDY</sequence>
<accession>A0A1R3G1K8</accession>
<dbReference type="Gramene" id="OMO51957">
    <property type="protein sequence ID" value="OMO51957"/>
    <property type="gene ID" value="CCACVL1_29478"/>
</dbReference>